<evidence type="ECO:0000313" key="3">
    <source>
        <dbReference type="EMBL" id="KAK9928633.1"/>
    </source>
</evidence>
<proteinExistence type="predicted"/>
<sequence length="206" mass="22648">MQSTSVAAARVFHLTAVNFLKTQSPRRFQLEFATSIPAGFPYLLQARTRRRHRPSSPPLKAQHEAKPVIQRASSLLLSCSTQSAVLISPDAVVHREPRSSHPNHLSPTSPTGPIRSPVVSRASSQPSLPLYRAVATETPAATRRRRSISTEPVFDNSLPSPFQTRGDPSLLSPYLLLAALFTLPHRLLQLPSNLSWSLSLVLNVLK</sequence>
<dbReference type="Proteomes" id="UP001457282">
    <property type="component" value="Unassembled WGS sequence"/>
</dbReference>
<keyword evidence="4" id="KW-1185">Reference proteome</keyword>
<dbReference type="EMBL" id="JBEDUW010000005">
    <property type="protein sequence ID" value="KAK9928631.1"/>
    <property type="molecule type" value="Genomic_DNA"/>
</dbReference>
<evidence type="ECO:0000256" key="1">
    <source>
        <dbReference type="SAM" id="MobiDB-lite"/>
    </source>
</evidence>
<organism evidence="2 4">
    <name type="scientific">Rubus argutus</name>
    <name type="common">Southern blackberry</name>
    <dbReference type="NCBI Taxonomy" id="59490"/>
    <lineage>
        <taxon>Eukaryota</taxon>
        <taxon>Viridiplantae</taxon>
        <taxon>Streptophyta</taxon>
        <taxon>Embryophyta</taxon>
        <taxon>Tracheophyta</taxon>
        <taxon>Spermatophyta</taxon>
        <taxon>Magnoliopsida</taxon>
        <taxon>eudicotyledons</taxon>
        <taxon>Gunneridae</taxon>
        <taxon>Pentapetalae</taxon>
        <taxon>rosids</taxon>
        <taxon>fabids</taxon>
        <taxon>Rosales</taxon>
        <taxon>Rosaceae</taxon>
        <taxon>Rosoideae</taxon>
        <taxon>Rosoideae incertae sedis</taxon>
        <taxon>Rubus</taxon>
    </lineage>
</organism>
<protein>
    <submittedName>
        <fullName evidence="2">Uncharacterized protein</fullName>
    </submittedName>
</protein>
<evidence type="ECO:0000313" key="4">
    <source>
        <dbReference type="Proteomes" id="UP001457282"/>
    </source>
</evidence>
<dbReference type="AlphaFoldDB" id="A0AAW1WXZ2"/>
<evidence type="ECO:0000313" key="2">
    <source>
        <dbReference type="EMBL" id="KAK9928631.1"/>
    </source>
</evidence>
<feature type="region of interest" description="Disordered" evidence="1">
    <location>
        <begin position="93"/>
        <end position="125"/>
    </location>
</feature>
<reference evidence="2 4" key="1">
    <citation type="journal article" date="2023" name="G3 (Bethesda)">
        <title>A chromosome-length genome assembly and annotation of blackberry (Rubus argutus, cv. 'Hillquist').</title>
        <authorList>
            <person name="Bruna T."/>
            <person name="Aryal R."/>
            <person name="Dudchenko O."/>
            <person name="Sargent D.J."/>
            <person name="Mead D."/>
            <person name="Buti M."/>
            <person name="Cavallini A."/>
            <person name="Hytonen T."/>
            <person name="Andres J."/>
            <person name="Pham M."/>
            <person name="Weisz D."/>
            <person name="Mascagni F."/>
            <person name="Usai G."/>
            <person name="Natali L."/>
            <person name="Bassil N."/>
            <person name="Fernandez G.E."/>
            <person name="Lomsadze A."/>
            <person name="Armour M."/>
            <person name="Olukolu B."/>
            <person name="Poorten T."/>
            <person name="Britton C."/>
            <person name="Davik J."/>
            <person name="Ashrafi H."/>
            <person name="Aiden E.L."/>
            <person name="Borodovsky M."/>
            <person name="Worthington M."/>
        </authorList>
    </citation>
    <scope>NUCLEOTIDE SEQUENCE [LARGE SCALE GENOMIC DNA]</scope>
    <source>
        <strain evidence="2">PI 553951</strain>
    </source>
</reference>
<dbReference type="EMBL" id="JBEDUW010000005">
    <property type="protein sequence ID" value="KAK9928633.1"/>
    <property type="molecule type" value="Genomic_DNA"/>
</dbReference>
<feature type="region of interest" description="Disordered" evidence="1">
    <location>
        <begin position="139"/>
        <end position="160"/>
    </location>
</feature>
<comment type="caution">
    <text evidence="2">The sequence shown here is derived from an EMBL/GenBank/DDBJ whole genome shotgun (WGS) entry which is preliminary data.</text>
</comment>
<feature type="compositionally biased region" description="Polar residues" evidence="1">
    <location>
        <begin position="100"/>
        <end position="111"/>
    </location>
</feature>
<gene>
    <name evidence="2" type="ORF">M0R45_025755</name>
    <name evidence="3" type="ORF">M0R45_025757</name>
</gene>
<name>A0AAW1WXZ2_RUBAR</name>
<accession>A0AAW1WXZ2</accession>